<comment type="caution">
    <text evidence="1">The sequence shown here is derived from an EMBL/GenBank/DDBJ whole genome shotgun (WGS) entry which is preliminary data.</text>
</comment>
<proteinExistence type="predicted"/>
<organism evidence="1">
    <name type="scientific">marine sediment metagenome</name>
    <dbReference type="NCBI Taxonomy" id="412755"/>
    <lineage>
        <taxon>unclassified sequences</taxon>
        <taxon>metagenomes</taxon>
        <taxon>ecological metagenomes</taxon>
    </lineage>
</organism>
<dbReference type="EMBL" id="BARV01034363">
    <property type="protein sequence ID" value="GAI58495.1"/>
    <property type="molecule type" value="Genomic_DNA"/>
</dbReference>
<sequence length="136" mass="14505">MPKIIEWFTDAATAANTAKDGTGAINFLLKADVDTYIDRIVFRAAGSNVASVARLWLNTGETNTVASNNTLLTEITLPATTLSETSQLAEQKIVADLWLPAGYRLAFTLGTAVSAGYLVYIVGGTYQDLQSNQGTN</sequence>
<dbReference type="AlphaFoldDB" id="X1R5V0"/>
<evidence type="ECO:0000313" key="1">
    <source>
        <dbReference type="EMBL" id="GAI58495.1"/>
    </source>
</evidence>
<name>X1R5V0_9ZZZZ</name>
<gene>
    <name evidence="1" type="ORF">S06H3_53831</name>
</gene>
<protein>
    <submittedName>
        <fullName evidence="1">Uncharacterized protein</fullName>
    </submittedName>
</protein>
<reference evidence="1" key="1">
    <citation type="journal article" date="2014" name="Front. Microbiol.">
        <title>High frequency of phylogenetically diverse reductive dehalogenase-homologous genes in deep subseafloor sedimentary metagenomes.</title>
        <authorList>
            <person name="Kawai M."/>
            <person name="Futagami T."/>
            <person name="Toyoda A."/>
            <person name="Takaki Y."/>
            <person name="Nishi S."/>
            <person name="Hori S."/>
            <person name="Arai W."/>
            <person name="Tsubouchi T."/>
            <person name="Morono Y."/>
            <person name="Uchiyama I."/>
            <person name="Ito T."/>
            <person name="Fujiyama A."/>
            <person name="Inagaki F."/>
            <person name="Takami H."/>
        </authorList>
    </citation>
    <scope>NUCLEOTIDE SEQUENCE</scope>
    <source>
        <strain evidence="1">Expedition CK06-06</strain>
    </source>
</reference>
<accession>X1R5V0</accession>